<gene>
    <name evidence="2" type="ORF">GCM10011496_30130</name>
</gene>
<protein>
    <submittedName>
        <fullName evidence="2">Uncharacterized protein</fullName>
    </submittedName>
</protein>
<dbReference type="RefSeq" id="WP_188709335.1">
    <property type="nucleotide sequence ID" value="NZ_BMIG01000012.1"/>
</dbReference>
<evidence type="ECO:0000313" key="3">
    <source>
        <dbReference type="Proteomes" id="UP000620596"/>
    </source>
</evidence>
<proteinExistence type="predicted"/>
<evidence type="ECO:0000256" key="1">
    <source>
        <dbReference type="SAM" id="Phobius"/>
    </source>
</evidence>
<organism evidence="2 3">
    <name type="scientific">Polaromonas eurypsychrophila</name>
    <dbReference type="NCBI Taxonomy" id="1614635"/>
    <lineage>
        <taxon>Bacteria</taxon>
        <taxon>Pseudomonadati</taxon>
        <taxon>Pseudomonadota</taxon>
        <taxon>Betaproteobacteria</taxon>
        <taxon>Burkholderiales</taxon>
        <taxon>Comamonadaceae</taxon>
        <taxon>Polaromonas</taxon>
    </lineage>
</organism>
<accession>A0A916SLR5</accession>
<dbReference type="EMBL" id="BMIG01000012">
    <property type="protein sequence ID" value="GGB07193.1"/>
    <property type="molecule type" value="Genomic_DNA"/>
</dbReference>
<evidence type="ECO:0000313" key="2">
    <source>
        <dbReference type="EMBL" id="GGB07193.1"/>
    </source>
</evidence>
<sequence length="53" mass="5775">MKVSVANQLRGRCGHRQLENTRLGLIYEIGAGGNACVPVPMLVLVLVLVLVRF</sequence>
<keyword evidence="1" id="KW-0472">Membrane</keyword>
<reference evidence="2" key="2">
    <citation type="submission" date="2020-09" db="EMBL/GenBank/DDBJ databases">
        <authorList>
            <person name="Sun Q."/>
            <person name="Zhou Y."/>
        </authorList>
    </citation>
    <scope>NUCLEOTIDE SEQUENCE</scope>
    <source>
        <strain evidence="2">CGMCC 1.15322</strain>
    </source>
</reference>
<dbReference type="AlphaFoldDB" id="A0A916SLR5"/>
<feature type="transmembrane region" description="Helical" evidence="1">
    <location>
        <begin position="25"/>
        <end position="51"/>
    </location>
</feature>
<keyword evidence="1" id="KW-1133">Transmembrane helix</keyword>
<comment type="caution">
    <text evidence="2">The sequence shown here is derived from an EMBL/GenBank/DDBJ whole genome shotgun (WGS) entry which is preliminary data.</text>
</comment>
<dbReference type="Proteomes" id="UP000620596">
    <property type="component" value="Unassembled WGS sequence"/>
</dbReference>
<keyword evidence="3" id="KW-1185">Reference proteome</keyword>
<reference evidence="2" key="1">
    <citation type="journal article" date="2014" name="Int. J. Syst. Evol. Microbiol.">
        <title>Complete genome sequence of Corynebacterium casei LMG S-19264T (=DSM 44701T), isolated from a smear-ripened cheese.</title>
        <authorList>
            <consortium name="US DOE Joint Genome Institute (JGI-PGF)"/>
            <person name="Walter F."/>
            <person name="Albersmeier A."/>
            <person name="Kalinowski J."/>
            <person name="Ruckert C."/>
        </authorList>
    </citation>
    <scope>NUCLEOTIDE SEQUENCE</scope>
    <source>
        <strain evidence="2">CGMCC 1.15322</strain>
    </source>
</reference>
<keyword evidence="1" id="KW-0812">Transmembrane</keyword>
<name>A0A916SLR5_9BURK</name>